<name>A0A6C0F7J0_9ZZZZ</name>
<accession>A0A6C0F7J0</accession>
<evidence type="ECO:0000313" key="1">
    <source>
        <dbReference type="EMBL" id="QHT37648.1"/>
    </source>
</evidence>
<dbReference type="EMBL" id="MN738803">
    <property type="protein sequence ID" value="QHT37648.1"/>
    <property type="molecule type" value="Genomic_DNA"/>
</dbReference>
<sequence>MAFTRYNYDSCRVQKNLQQATGPGRYILNVPGNAGDKPNVFNDPQLRMQKWGGNLMGVYNGHPIDIDSDLKNVGRKMKKYCKDEKFPQKTVKTYNVNYKSNNTSFTDQTRATHPSWLYRDLEQNHTYPLLLDPQENVCKRFQNNLNTRLLERDNYIPDYPCSTLIDN</sequence>
<protein>
    <submittedName>
        <fullName evidence="1">Uncharacterized protein</fullName>
    </submittedName>
</protein>
<dbReference type="AlphaFoldDB" id="A0A6C0F7J0"/>
<organism evidence="1">
    <name type="scientific">viral metagenome</name>
    <dbReference type="NCBI Taxonomy" id="1070528"/>
    <lineage>
        <taxon>unclassified sequences</taxon>
        <taxon>metagenomes</taxon>
        <taxon>organismal metagenomes</taxon>
    </lineage>
</organism>
<reference evidence="1" key="1">
    <citation type="journal article" date="2020" name="Nature">
        <title>Giant virus diversity and host interactions through global metagenomics.</title>
        <authorList>
            <person name="Schulz F."/>
            <person name="Roux S."/>
            <person name="Paez-Espino D."/>
            <person name="Jungbluth S."/>
            <person name="Walsh D.A."/>
            <person name="Denef V.J."/>
            <person name="McMahon K.D."/>
            <person name="Konstantinidis K.T."/>
            <person name="Eloe-Fadrosh E.A."/>
            <person name="Kyrpides N.C."/>
            <person name="Woyke T."/>
        </authorList>
    </citation>
    <scope>NUCLEOTIDE SEQUENCE</scope>
    <source>
        <strain evidence="1">GVMAG-S-ERX555997-44</strain>
    </source>
</reference>
<proteinExistence type="predicted"/>